<evidence type="ECO:0008006" key="4">
    <source>
        <dbReference type="Google" id="ProtNLM"/>
    </source>
</evidence>
<comment type="similarity">
    <text evidence="1">Belongs to the short-chain dehydrogenases/reductases (SDR) family.</text>
</comment>
<dbReference type="PANTHER" id="PTHR42760">
    <property type="entry name" value="SHORT-CHAIN DEHYDROGENASES/REDUCTASES FAMILY MEMBER"/>
    <property type="match status" value="1"/>
</dbReference>
<protein>
    <recommendedName>
        <fullName evidence="4">SDR family oxidoreductase</fullName>
    </recommendedName>
</protein>
<dbReference type="SUPFAM" id="SSF51735">
    <property type="entry name" value="NAD(P)-binding Rossmann-fold domains"/>
    <property type="match status" value="1"/>
</dbReference>
<reference evidence="3" key="1">
    <citation type="journal article" date="2014" name="Front. Microbiol.">
        <title>High frequency of phylogenetically diverse reductive dehalogenase-homologous genes in deep subseafloor sedimentary metagenomes.</title>
        <authorList>
            <person name="Kawai M."/>
            <person name="Futagami T."/>
            <person name="Toyoda A."/>
            <person name="Takaki Y."/>
            <person name="Nishi S."/>
            <person name="Hori S."/>
            <person name="Arai W."/>
            <person name="Tsubouchi T."/>
            <person name="Morono Y."/>
            <person name="Uchiyama I."/>
            <person name="Ito T."/>
            <person name="Fujiyama A."/>
            <person name="Inagaki F."/>
            <person name="Takami H."/>
        </authorList>
    </citation>
    <scope>NUCLEOTIDE SEQUENCE</scope>
    <source>
        <strain evidence="3">Expedition CK06-06</strain>
    </source>
</reference>
<dbReference type="CDD" id="cd05233">
    <property type="entry name" value="SDR_c"/>
    <property type="match status" value="1"/>
</dbReference>
<name>X0W8T6_9ZZZZ</name>
<dbReference type="PRINTS" id="PR00080">
    <property type="entry name" value="SDRFAMILY"/>
</dbReference>
<dbReference type="PRINTS" id="PR00081">
    <property type="entry name" value="GDHRDH"/>
</dbReference>
<dbReference type="FunFam" id="3.40.50.720:FF:000084">
    <property type="entry name" value="Short-chain dehydrogenase reductase"/>
    <property type="match status" value="1"/>
</dbReference>
<accession>X0W8T6</accession>
<organism evidence="3">
    <name type="scientific">marine sediment metagenome</name>
    <dbReference type="NCBI Taxonomy" id="412755"/>
    <lineage>
        <taxon>unclassified sequences</taxon>
        <taxon>metagenomes</taxon>
        <taxon>ecological metagenomes</taxon>
    </lineage>
</organism>
<feature type="non-terminal residue" evidence="3">
    <location>
        <position position="1"/>
    </location>
</feature>
<dbReference type="Pfam" id="PF13561">
    <property type="entry name" value="adh_short_C2"/>
    <property type="match status" value="1"/>
</dbReference>
<dbReference type="GO" id="GO:0016616">
    <property type="term" value="F:oxidoreductase activity, acting on the CH-OH group of donors, NAD or NADP as acceptor"/>
    <property type="evidence" value="ECO:0007669"/>
    <property type="project" value="TreeGrafter"/>
</dbReference>
<dbReference type="Gene3D" id="3.40.50.720">
    <property type="entry name" value="NAD(P)-binding Rossmann-like Domain"/>
    <property type="match status" value="1"/>
</dbReference>
<comment type="caution">
    <text evidence="3">The sequence shown here is derived from an EMBL/GenBank/DDBJ whole genome shotgun (WGS) entry which is preliminary data.</text>
</comment>
<evidence type="ECO:0000256" key="2">
    <source>
        <dbReference type="ARBA" id="ARBA00023002"/>
    </source>
</evidence>
<proteinExistence type="inferred from homology"/>
<dbReference type="InterPro" id="IPR002347">
    <property type="entry name" value="SDR_fam"/>
</dbReference>
<evidence type="ECO:0000256" key="1">
    <source>
        <dbReference type="ARBA" id="ARBA00006484"/>
    </source>
</evidence>
<dbReference type="AlphaFoldDB" id="X0W8T6"/>
<evidence type="ECO:0000313" key="3">
    <source>
        <dbReference type="EMBL" id="GAG09051.1"/>
    </source>
</evidence>
<keyword evidence="2" id="KW-0560">Oxidoreductase</keyword>
<dbReference type="EMBL" id="BARS01020589">
    <property type="protein sequence ID" value="GAG09051.1"/>
    <property type="molecule type" value="Genomic_DNA"/>
</dbReference>
<dbReference type="InterPro" id="IPR036291">
    <property type="entry name" value="NAD(P)-bd_dom_sf"/>
</dbReference>
<sequence length="223" mass="23379">EAGASVVLAARTVSELEANAQEITAKGGKALVAPTDVTDGAQLSEMVQKTVKEFDRIDVLLNVAGGAGDRQLRPPLEISEDFWDELQDRNLKSVFLCNQAVARVMVEQRSGSIINISSMSGTKPVAYEAAAGAAKAGVNQLTRALAIAWAPYNVRVNAIAPGLTLTARATRGLGPELVEKYSKDIPLGRAAQPEDHLGPAMFLASDASAFITGIIIPSDGGPQ</sequence>
<gene>
    <name evidence="3" type="ORF">S01H1_33177</name>
</gene>
<dbReference type="PANTHER" id="PTHR42760:SF115">
    <property type="entry name" value="3-OXOACYL-[ACYL-CARRIER-PROTEIN] REDUCTASE FABG"/>
    <property type="match status" value="1"/>
</dbReference>